<dbReference type="InterPro" id="IPR013783">
    <property type="entry name" value="Ig-like_fold"/>
</dbReference>
<evidence type="ECO:0000256" key="2">
    <source>
        <dbReference type="SAM" id="SignalP"/>
    </source>
</evidence>
<name>A0A9Y2IHI5_9PSEU</name>
<evidence type="ECO:0000313" key="4">
    <source>
        <dbReference type="EMBL" id="WIX79381.1"/>
    </source>
</evidence>
<proteinExistence type="predicted"/>
<keyword evidence="5" id="KW-1185">Reference proteome</keyword>
<evidence type="ECO:0000313" key="5">
    <source>
        <dbReference type="Proteomes" id="UP001236014"/>
    </source>
</evidence>
<dbReference type="PANTHER" id="PTHR34819:SF5">
    <property type="entry name" value="CONSERVED REPEAT DOMAIN PROTEIN"/>
    <property type="match status" value="1"/>
</dbReference>
<dbReference type="AlphaFoldDB" id="A0A9Y2IHI5"/>
<dbReference type="Pfam" id="PF01345">
    <property type="entry name" value="DUF11"/>
    <property type="match status" value="1"/>
</dbReference>
<evidence type="ECO:0000259" key="3">
    <source>
        <dbReference type="Pfam" id="PF01345"/>
    </source>
</evidence>
<accession>A0A9Y2IHI5</accession>
<dbReference type="InterPro" id="IPR001434">
    <property type="entry name" value="OmcB-like_DUF11"/>
</dbReference>
<dbReference type="Proteomes" id="UP001236014">
    <property type="component" value="Chromosome"/>
</dbReference>
<gene>
    <name evidence="4" type="ORF">QRX50_00760</name>
</gene>
<dbReference type="RefSeq" id="WP_285970070.1">
    <property type="nucleotide sequence ID" value="NZ_CP127294.1"/>
</dbReference>
<feature type="chain" id="PRO_5040934174" description="DUF11 domain-containing protein" evidence="2">
    <location>
        <begin position="19"/>
        <end position="270"/>
    </location>
</feature>
<evidence type="ECO:0000256" key="1">
    <source>
        <dbReference type="SAM" id="MobiDB-lite"/>
    </source>
</evidence>
<organism evidence="4 5">
    <name type="scientific">Amycolatopsis carbonis</name>
    <dbReference type="NCBI Taxonomy" id="715471"/>
    <lineage>
        <taxon>Bacteria</taxon>
        <taxon>Bacillati</taxon>
        <taxon>Actinomycetota</taxon>
        <taxon>Actinomycetes</taxon>
        <taxon>Pseudonocardiales</taxon>
        <taxon>Pseudonocardiaceae</taxon>
        <taxon>Amycolatopsis</taxon>
    </lineage>
</organism>
<dbReference type="InterPro" id="IPR051172">
    <property type="entry name" value="Chlamydia_OmcB"/>
</dbReference>
<dbReference type="InterPro" id="IPR047589">
    <property type="entry name" value="DUF11_rpt"/>
</dbReference>
<feature type="region of interest" description="Disordered" evidence="1">
    <location>
        <begin position="238"/>
        <end position="258"/>
    </location>
</feature>
<feature type="signal peptide" evidence="2">
    <location>
        <begin position="1"/>
        <end position="18"/>
    </location>
</feature>
<dbReference type="KEGG" id="acab:QRX50_00760"/>
<feature type="domain" description="DUF11" evidence="3">
    <location>
        <begin position="147"/>
        <end position="258"/>
    </location>
</feature>
<protein>
    <recommendedName>
        <fullName evidence="3">DUF11 domain-containing protein</fullName>
    </recommendedName>
</protein>
<dbReference type="PANTHER" id="PTHR34819">
    <property type="entry name" value="LARGE CYSTEINE-RICH PERIPLASMIC PROTEIN OMCB"/>
    <property type="match status" value="1"/>
</dbReference>
<dbReference type="GO" id="GO:0005975">
    <property type="term" value="P:carbohydrate metabolic process"/>
    <property type="evidence" value="ECO:0007669"/>
    <property type="project" value="UniProtKB-ARBA"/>
</dbReference>
<dbReference type="NCBIfam" id="TIGR01451">
    <property type="entry name" value="B_ant_repeat"/>
    <property type="match status" value="1"/>
</dbReference>
<keyword evidence="2" id="KW-0732">Signal</keyword>
<reference evidence="4 5" key="1">
    <citation type="submission" date="2023-06" db="EMBL/GenBank/DDBJ databases">
        <authorList>
            <person name="Oyuntsetseg B."/>
            <person name="Kim S.B."/>
        </authorList>
    </citation>
    <scope>NUCLEOTIDE SEQUENCE [LARGE SCALE GENOMIC DNA]</scope>
    <source>
        <strain evidence="4 5">2-15</strain>
    </source>
</reference>
<dbReference type="EMBL" id="CP127294">
    <property type="protein sequence ID" value="WIX79381.1"/>
    <property type="molecule type" value="Genomic_DNA"/>
</dbReference>
<dbReference type="Gene3D" id="2.60.40.10">
    <property type="entry name" value="Immunoglobulins"/>
    <property type="match status" value="2"/>
</dbReference>
<sequence>MVAASAGMLFVAPGAALADPPSSAIDVSPTSLQRGETFTVTETLYNPQDFVVTGAKAALYGKETPITDIADVVSCNVACGVLGSSLRATVGDLAPSQSATVTFTLKVKDTAPAGSVTLQDQFVGDNFSFETLDGPAVTITPATDSADVAVALTAAPAGVLSSEITYTITAKNSGPATATGVKLQATLPNGLQYSKSANCTASGRTVTCNVASLPSGSSAKASFTARAGLLTIGTLTTTAQRQASSPTDPNPANDKASRSCHAVTSLLISC</sequence>